<dbReference type="Proteomes" id="UP000292307">
    <property type="component" value="Chromosome"/>
</dbReference>
<dbReference type="EMBL" id="CP036401">
    <property type="protein sequence ID" value="QBI02317.1"/>
    <property type="molecule type" value="Genomic_DNA"/>
</dbReference>
<reference evidence="7" key="3">
    <citation type="submission" date="2022-12" db="EMBL/GenBank/DDBJ databases">
        <authorList>
            <person name="Sun Q."/>
            <person name="Kim S."/>
        </authorList>
    </citation>
    <scope>NUCLEOTIDE SEQUENCE</scope>
    <source>
        <strain evidence="7">KCTC 12343</strain>
    </source>
</reference>
<evidence type="ECO:0000256" key="1">
    <source>
        <dbReference type="ARBA" id="ARBA00010062"/>
    </source>
</evidence>
<reference evidence="8 9" key="2">
    <citation type="submission" date="2019-02" db="EMBL/GenBank/DDBJ databases">
        <title>Draft Genome Sequences of Six Type Strains of the Genus Massilia.</title>
        <authorList>
            <person name="Miess H."/>
            <person name="Frediansyhah A."/>
            <person name="Gross H."/>
        </authorList>
    </citation>
    <scope>NUCLEOTIDE SEQUENCE [LARGE SCALE GENOMIC DNA]</scope>
    <source>
        <strain evidence="8 9">DSM 17472</strain>
    </source>
</reference>
<evidence type="ECO:0000256" key="5">
    <source>
        <dbReference type="SAM" id="SignalP"/>
    </source>
</evidence>
<feature type="signal peptide" evidence="5">
    <location>
        <begin position="1"/>
        <end position="25"/>
    </location>
</feature>
<keyword evidence="3 5" id="KW-0732">Signal</keyword>
<dbReference type="GO" id="GO:0006865">
    <property type="term" value="P:amino acid transport"/>
    <property type="evidence" value="ECO:0007669"/>
    <property type="project" value="UniProtKB-KW"/>
</dbReference>
<evidence type="ECO:0000256" key="3">
    <source>
        <dbReference type="ARBA" id="ARBA00022729"/>
    </source>
</evidence>
<dbReference type="Proteomes" id="UP000628442">
    <property type="component" value="Unassembled WGS sequence"/>
</dbReference>
<keyword evidence="2" id="KW-0813">Transport</keyword>
<feature type="chain" id="PRO_5044601782" evidence="5">
    <location>
        <begin position="26"/>
        <end position="385"/>
    </location>
</feature>
<dbReference type="InterPro" id="IPR028081">
    <property type="entry name" value="Leu-bd"/>
</dbReference>
<dbReference type="PANTHER" id="PTHR47151">
    <property type="entry name" value="LEU/ILE/VAL-BINDING ABC TRANSPORTER SUBUNIT"/>
    <property type="match status" value="1"/>
</dbReference>
<feature type="domain" description="Leucine-binding protein" evidence="6">
    <location>
        <begin position="29"/>
        <end position="372"/>
    </location>
</feature>
<dbReference type="PANTHER" id="PTHR47151:SF2">
    <property type="entry name" value="AMINO ACID BINDING PROTEIN"/>
    <property type="match status" value="1"/>
</dbReference>
<keyword evidence="4" id="KW-0029">Amino-acid transport</keyword>
<evidence type="ECO:0000313" key="8">
    <source>
        <dbReference type="EMBL" id="QBI02317.1"/>
    </source>
</evidence>
<protein>
    <submittedName>
        <fullName evidence="7 8">Branched-chain amino acid ABC transporter substrate-binding protein</fullName>
    </submittedName>
</protein>
<comment type="similarity">
    <text evidence="1">Belongs to the leucine-binding protein family.</text>
</comment>
<evidence type="ECO:0000313" key="7">
    <source>
        <dbReference type="EMBL" id="GGY43790.1"/>
    </source>
</evidence>
<dbReference type="InterPro" id="IPR028082">
    <property type="entry name" value="Peripla_BP_I"/>
</dbReference>
<evidence type="ECO:0000313" key="10">
    <source>
        <dbReference type="Proteomes" id="UP000628442"/>
    </source>
</evidence>
<evidence type="ECO:0000256" key="4">
    <source>
        <dbReference type="ARBA" id="ARBA00022970"/>
    </source>
</evidence>
<reference evidence="7" key="1">
    <citation type="journal article" date="2014" name="Int. J. Syst. Evol. Microbiol.">
        <title>Complete genome sequence of Corynebacterium casei LMG S-19264T (=DSM 44701T), isolated from a smear-ripened cheese.</title>
        <authorList>
            <consortium name="US DOE Joint Genome Institute (JGI-PGF)"/>
            <person name="Walter F."/>
            <person name="Albersmeier A."/>
            <person name="Kalinowski J."/>
            <person name="Ruckert C."/>
        </authorList>
    </citation>
    <scope>NUCLEOTIDE SEQUENCE</scope>
    <source>
        <strain evidence="7">KCTC 12343</strain>
    </source>
</reference>
<keyword evidence="9" id="KW-1185">Reference proteome</keyword>
<gene>
    <name evidence="8" type="ORF">EYF70_16815</name>
    <name evidence="7" type="ORF">GCM10007387_27430</name>
</gene>
<sequence length="385" mass="40114">MPPRAAIAAAVLLSGTLLLGASASAQTVVKIGSASPLSGPGAHQGKDIENGAQLAIDDLNAKGIVIGGQKVQWQLLAEDDAADPKSGTAVAQKLVDARVAGVVGHLNSGTTVPASKIYAAAGIPQISPAATTPGYTQQGFKTAFRVVANDRLIGRTLATYTAKALKAQRIAIIDDRTAFGQGLADEFAKGVRAIAGNEAIVSRQFTNDKAVDFSAILTQIRAKKPDVIFYGGMEAVAGPMLKQMKTLGIDARLVSGDGICSERLPLLAGDALGDDKVICVVAGGIDGPQEASHAAFSERYRARFALPVESYAPYAYDAVMVLAAAMQAAQSTAPARYLPVLAKVRHEGVTGSIAFDARGDLRNAAMTMFTYRQGRKVKLQVVRGR</sequence>
<dbReference type="Gene3D" id="3.40.50.2300">
    <property type="match status" value="2"/>
</dbReference>
<dbReference type="RefSeq" id="WP_131146431.1">
    <property type="nucleotide sequence ID" value="NZ_BMWV01000005.1"/>
</dbReference>
<name>A0A411WZY3_9BURK</name>
<accession>A0A411WZY3</accession>
<dbReference type="PRINTS" id="PR00337">
    <property type="entry name" value="LEUILEVALBP"/>
</dbReference>
<dbReference type="AlphaFoldDB" id="A0A411WZY3"/>
<organism evidence="7 10">
    <name type="scientific">Pseudoduganella albidiflava</name>
    <dbReference type="NCBI Taxonomy" id="321983"/>
    <lineage>
        <taxon>Bacteria</taxon>
        <taxon>Pseudomonadati</taxon>
        <taxon>Pseudomonadota</taxon>
        <taxon>Betaproteobacteria</taxon>
        <taxon>Burkholderiales</taxon>
        <taxon>Oxalobacteraceae</taxon>
        <taxon>Telluria group</taxon>
        <taxon>Pseudoduganella</taxon>
    </lineage>
</organism>
<dbReference type="CDD" id="cd06342">
    <property type="entry name" value="PBP1_ABC_LIVBP-like"/>
    <property type="match status" value="1"/>
</dbReference>
<proteinExistence type="inferred from homology"/>
<dbReference type="EMBL" id="BMWV01000005">
    <property type="protein sequence ID" value="GGY43790.1"/>
    <property type="molecule type" value="Genomic_DNA"/>
</dbReference>
<evidence type="ECO:0000256" key="2">
    <source>
        <dbReference type="ARBA" id="ARBA00022448"/>
    </source>
</evidence>
<evidence type="ECO:0000313" key="9">
    <source>
        <dbReference type="Proteomes" id="UP000292307"/>
    </source>
</evidence>
<dbReference type="SUPFAM" id="SSF53822">
    <property type="entry name" value="Periplasmic binding protein-like I"/>
    <property type="match status" value="1"/>
</dbReference>
<dbReference type="Pfam" id="PF13458">
    <property type="entry name" value="Peripla_BP_6"/>
    <property type="match status" value="1"/>
</dbReference>
<dbReference type="OrthoDB" id="9783240at2"/>
<dbReference type="InterPro" id="IPR000709">
    <property type="entry name" value="Leu_Ile_Val-bd"/>
</dbReference>
<evidence type="ECO:0000259" key="6">
    <source>
        <dbReference type="Pfam" id="PF13458"/>
    </source>
</evidence>